<dbReference type="AlphaFoldDB" id="A0A401UF08"/>
<gene>
    <name evidence="1" type="ORF">SanaruYs_36780</name>
</gene>
<evidence type="ECO:0000313" key="2">
    <source>
        <dbReference type="Proteomes" id="UP000288227"/>
    </source>
</evidence>
<keyword evidence="2" id="KW-1185">Reference proteome</keyword>
<dbReference type="Gene3D" id="3.90.930.1">
    <property type="match status" value="1"/>
</dbReference>
<sequence length="245" mass="28448">MSRSNALLILIIFFISCTRKKDGVQKELEYYDKGQLKHEFIIDEFGRRDGLGISYYENGKIMAKTDWKKGKLDGKKVFYYDNGRIQQVSEYRIGIPLKVEDYTEDGYLKQLTIYNSIGRVVDYYNYKKDGARDFTLGTKTPIFIPYKDTVDVGEDYILDIRLGNRQFSNVDVIIGDPEDPKIIKKNKALPKKDSLTSILVIKTDSVGEREISGVVFERNQNWDSLDVTPFIHRYYVRSSSRQKSI</sequence>
<protein>
    <recommendedName>
        <fullName evidence="3">Toxin-antitoxin system YwqK family antitoxin</fullName>
    </recommendedName>
</protein>
<organism evidence="1 2">
    <name type="scientific">Chryseotalea sanaruensis</name>
    <dbReference type="NCBI Taxonomy" id="2482724"/>
    <lineage>
        <taxon>Bacteria</taxon>
        <taxon>Pseudomonadati</taxon>
        <taxon>Bacteroidota</taxon>
        <taxon>Cytophagia</taxon>
        <taxon>Cytophagales</taxon>
        <taxon>Chryseotaleaceae</taxon>
        <taxon>Chryseotalea</taxon>
    </lineage>
</organism>
<dbReference type="SUPFAM" id="SSF82185">
    <property type="entry name" value="Histone H3 K4-specific methyltransferase SET7/9 N-terminal domain"/>
    <property type="match status" value="1"/>
</dbReference>
<comment type="caution">
    <text evidence="1">The sequence shown here is derived from an EMBL/GenBank/DDBJ whole genome shotgun (WGS) entry which is preliminary data.</text>
</comment>
<accession>A0A401UF08</accession>
<dbReference type="RefSeq" id="WP_127124077.1">
    <property type="nucleotide sequence ID" value="NZ_BHXQ01000007.1"/>
</dbReference>
<dbReference type="EMBL" id="BHXQ01000007">
    <property type="protein sequence ID" value="GCC53434.1"/>
    <property type="molecule type" value="Genomic_DNA"/>
</dbReference>
<proteinExistence type="predicted"/>
<evidence type="ECO:0008006" key="3">
    <source>
        <dbReference type="Google" id="ProtNLM"/>
    </source>
</evidence>
<dbReference type="OrthoDB" id="7342920at2"/>
<dbReference type="PROSITE" id="PS51257">
    <property type="entry name" value="PROKAR_LIPOPROTEIN"/>
    <property type="match status" value="1"/>
</dbReference>
<evidence type="ECO:0000313" key="1">
    <source>
        <dbReference type="EMBL" id="GCC53434.1"/>
    </source>
</evidence>
<name>A0A401UF08_9BACT</name>
<reference evidence="1 2" key="1">
    <citation type="submission" date="2018-11" db="EMBL/GenBank/DDBJ databases">
        <title>Chryseotalea sanarue gen. nov., sp., nov., a member of the family Cytophagaceae, isolated from a brackish lake in Hamamatsu Japan.</title>
        <authorList>
            <person name="Maejima Y."/>
            <person name="Iino T."/>
            <person name="Muraguchi Y."/>
            <person name="Fukuda K."/>
            <person name="Ohkuma M."/>
            <person name="Moriuchi R."/>
            <person name="Dohra H."/>
            <person name="Kimbara K."/>
            <person name="Shintani M."/>
        </authorList>
    </citation>
    <scope>NUCLEOTIDE SEQUENCE [LARGE SCALE GENOMIC DNA]</scope>
    <source>
        <strain evidence="1 2">Ys</strain>
    </source>
</reference>
<dbReference type="Proteomes" id="UP000288227">
    <property type="component" value="Unassembled WGS sequence"/>
</dbReference>